<evidence type="ECO:0000256" key="5">
    <source>
        <dbReference type="ARBA" id="ARBA00023180"/>
    </source>
</evidence>
<reference evidence="8" key="1">
    <citation type="submission" date="2025-08" db="UniProtKB">
        <authorList>
            <consortium name="Ensembl"/>
        </authorList>
    </citation>
    <scope>IDENTIFICATION</scope>
</reference>
<dbReference type="PANTHER" id="PTHR24100:SF151">
    <property type="entry name" value="ICOS LIGAND"/>
    <property type="match status" value="1"/>
</dbReference>
<dbReference type="InterPro" id="IPR036179">
    <property type="entry name" value="Ig-like_dom_sf"/>
</dbReference>
<dbReference type="AlphaFoldDB" id="A0A3B3UK56"/>
<keyword evidence="4" id="KW-1015">Disulfide bond</keyword>
<dbReference type="SMART" id="SM00408">
    <property type="entry name" value="IGc2"/>
    <property type="match status" value="1"/>
</dbReference>
<dbReference type="SMART" id="SM00409">
    <property type="entry name" value="IG"/>
    <property type="match status" value="1"/>
</dbReference>
<dbReference type="InterPro" id="IPR050504">
    <property type="entry name" value="IgSF_BTN/MOG"/>
</dbReference>
<dbReference type="FunFam" id="2.60.40.10:FF:000142">
    <property type="entry name" value="V-set domain-containing T-cell activation inhibitor 1"/>
    <property type="match status" value="1"/>
</dbReference>
<comment type="subcellular location">
    <subcellularLocation>
        <location evidence="1">Membrane</location>
    </subcellularLocation>
</comment>
<name>A0A3B3UK56_9TELE</name>
<dbReference type="GO" id="GO:0050852">
    <property type="term" value="P:T cell receptor signaling pathway"/>
    <property type="evidence" value="ECO:0007669"/>
    <property type="project" value="TreeGrafter"/>
</dbReference>
<dbReference type="Gene3D" id="2.60.40.10">
    <property type="entry name" value="Immunoglobulins"/>
    <property type="match status" value="1"/>
</dbReference>
<dbReference type="GeneTree" id="ENSGT01090000260338"/>
<organism evidence="8 9">
    <name type="scientific">Poecilia latipinna</name>
    <name type="common">sailfin molly</name>
    <dbReference type="NCBI Taxonomy" id="48699"/>
    <lineage>
        <taxon>Eukaryota</taxon>
        <taxon>Metazoa</taxon>
        <taxon>Chordata</taxon>
        <taxon>Craniata</taxon>
        <taxon>Vertebrata</taxon>
        <taxon>Euteleostomi</taxon>
        <taxon>Actinopterygii</taxon>
        <taxon>Neopterygii</taxon>
        <taxon>Teleostei</taxon>
        <taxon>Neoteleostei</taxon>
        <taxon>Acanthomorphata</taxon>
        <taxon>Ovalentaria</taxon>
        <taxon>Atherinomorphae</taxon>
        <taxon>Cyprinodontiformes</taxon>
        <taxon>Poeciliidae</taxon>
        <taxon>Poeciliinae</taxon>
        <taxon>Poecilia</taxon>
    </lineage>
</organism>
<dbReference type="InterPro" id="IPR003599">
    <property type="entry name" value="Ig_sub"/>
</dbReference>
<dbReference type="STRING" id="48699.ENSPLAP00000013052"/>
<evidence type="ECO:0000313" key="8">
    <source>
        <dbReference type="Ensembl" id="ENSPLAP00000013052.1"/>
    </source>
</evidence>
<accession>A0A3B3UK56</accession>
<dbReference type="GO" id="GO:0009897">
    <property type="term" value="C:external side of plasma membrane"/>
    <property type="evidence" value="ECO:0007669"/>
    <property type="project" value="TreeGrafter"/>
</dbReference>
<evidence type="ECO:0000256" key="6">
    <source>
        <dbReference type="ARBA" id="ARBA00023319"/>
    </source>
</evidence>
<proteinExistence type="predicted"/>
<keyword evidence="5" id="KW-0325">Glycoprotein</keyword>
<dbReference type="GO" id="GO:0005102">
    <property type="term" value="F:signaling receptor binding"/>
    <property type="evidence" value="ECO:0007669"/>
    <property type="project" value="TreeGrafter"/>
</dbReference>
<dbReference type="GO" id="GO:0001817">
    <property type="term" value="P:regulation of cytokine production"/>
    <property type="evidence" value="ECO:0007669"/>
    <property type="project" value="TreeGrafter"/>
</dbReference>
<evidence type="ECO:0000256" key="2">
    <source>
        <dbReference type="ARBA" id="ARBA00022729"/>
    </source>
</evidence>
<dbReference type="InterPro" id="IPR013106">
    <property type="entry name" value="Ig_V-set"/>
</dbReference>
<dbReference type="SUPFAM" id="SSF48726">
    <property type="entry name" value="Immunoglobulin"/>
    <property type="match status" value="1"/>
</dbReference>
<protein>
    <recommendedName>
        <fullName evidence="7">Ig-like domain-containing protein</fullName>
    </recommendedName>
</protein>
<dbReference type="GO" id="GO:0050863">
    <property type="term" value="P:regulation of T cell activation"/>
    <property type="evidence" value="ECO:0007669"/>
    <property type="project" value="UniProtKB-ARBA"/>
</dbReference>
<dbReference type="PROSITE" id="PS50835">
    <property type="entry name" value="IG_LIKE"/>
    <property type="match status" value="1"/>
</dbReference>
<dbReference type="InterPro" id="IPR007110">
    <property type="entry name" value="Ig-like_dom"/>
</dbReference>
<dbReference type="Ensembl" id="ENSPLAT00000020924.1">
    <property type="protein sequence ID" value="ENSPLAP00000013052.1"/>
    <property type="gene ID" value="ENSPLAG00000016488.1"/>
</dbReference>
<sequence>PNLIEVHSSTLTFNLPVTAKPGQDVILPCRSAENKPVTVVQWRRPDLGSGYVLLYRDEQPDPENQHPSYQNRVNLQDRQMKDGDMSLVLKDVKTTDGGTYQCRVQSEGSLDRKLISTVQLEVLPPGESLCVML</sequence>
<dbReference type="SMART" id="SM00406">
    <property type="entry name" value="IGv"/>
    <property type="match status" value="1"/>
</dbReference>
<keyword evidence="9" id="KW-1185">Reference proteome</keyword>
<evidence type="ECO:0000256" key="4">
    <source>
        <dbReference type="ARBA" id="ARBA00023157"/>
    </source>
</evidence>
<keyword evidence="6" id="KW-0393">Immunoglobulin domain</keyword>
<dbReference type="Proteomes" id="UP000261500">
    <property type="component" value="Unplaced"/>
</dbReference>
<evidence type="ECO:0000259" key="7">
    <source>
        <dbReference type="PROSITE" id="PS50835"/>
    </source>
</evidence>
<keyword evidence="3" id="KW-0472">Membrane</keyword>
<dbReference type="InterPro" id="IPR003598">
    <property type="entry name" value="Ig_sub2"/>
</dbReference>
<evidence type="ECO:0000256" key="1">
    <source>
        <dbReference type="ARBA" id="ARBA00004370"/>
    </source>
</evidence>
<reference evidence="8" key="2">
    <citation type="submission" date="2025-09" db="UniProtKB">
        <authorList>
            <consortium name="Ensembl"/>
        </authorList>
    </citation>
    <scope>IDENTIFICATION</scope>
</reference>
<dbReference type="Pfam" id="PF07686">
    <property type="entry name" value="V-set"/>
    <property type="match status" value="1"/>
</dbReference>
<dbReference type="PANTHER" id="PTHR24100">
    <property type="entry name" value="BUTYROPHILIN"/>
    <property type="match status" value="1"/>
</dbReference>
<evidence type="ECO:0000256" key="3">
    <source>
        <dbReference type="ARBA" id="ARBA00023136"/>
    </source>
</evidence>
<evidence type="ECO:0000313" key="9">
    <source>
        <dbReference type="Proteomes" id="UP000261500"/>
    </source>
</evidence>
<dbReference type="GO" id="GO:1903037">
    <property type="term" value="P:regulation of leukocyte cell-cell adhesion"/>
    <property type="evidence" value="ECO:0007669"/>
    <property type="project" value="UniProtKB-ARBA"/>
</dbReference>
<dbReference type="InterPro" id="IPR013783">
    <property type="entry name" value="Ig-like_fold"/>
</dbReference>
<feature type="domain" description="Ig-like" evidence="7">
    <location>
        <begin position="1"/>
        <end position="116"/>
    </location>
</feature>
<keyword evidence="2" id="KW-0732">Signal</keyword>